<dbReference type="InterPro" id="IPR003172">
    <property type="entry name" value="ML_dom"/>
</dbReference>
<dbReference type="Gene3D" id="2.60.40.770">
    <property type="match status" value="1"/>
</dbReference>
<evidence type="ECO:0000256" key="2">
    <source>
        <dbReference type="ARBA" id="ARBA00006370"/>
    </source>
</evidence>
<comment type="subcellular location">
    <subcellularLocation>
        <location evidence="1">Secreted</location>
    </subcellularLocation>
</comment>
<dbReference type="GO" id="GO:0005576">
    <property type="term" value="C:extracellular region"/>
    <property type="evidence" value="ECO:0007669"/>
    <property type="project" value="UniProtKB-SubCell"/>
</dbReference>
<dbReference type="SUPFAM" id="SSF81296">
    <property type="entry name" value="E set domains"/>
    <property type="match status" value="1"/>
</dbReference>
<gene>
    <name evidence="5" type="ORF">g.1123</name>
</gene>
<reference evidence="5" key="1">
    <citation type="submission" date="2015-11" db="EMBL/GenBank/DDBJ databases">
        <title>De novo transcriptome assembly of four potential Pierce s Disease insect vectors from Arizona vineyards.</title>
        <authorList>
            <person name="Tassone E.E."/>
        </authorList>
    </citation>
    <scope>NUCLEOTIDE SEQUENCE</scope>
</reference>
<keyword evidence="3" id="KW-0964">Secreted</keyword>
<proteinExistence type="inferred from homology"/>
<dbReference type="FunFam" id="2.60.40.770:FF:000001">
    <property type="entry name" value="NPC intracellular cholesterol transporter 2"/>
    <property type="match status" value="1"/>
</dbReference>
<organism evidence="5">
    <name type="scientific">Graphocephala atropunctata</name>
    <dbReference type="NCBI Taxonomy" id="36148"/>
    <lineage>
        <taxon>Eukaryota</taxon>
        <taxon>Metazoa</taxon>
        <taxon>Ecdysozoa</taxon>
        <taxon>Arthropoda</taxon>
        <taxon>Hexapoda</taxon>
        <taxon>Insecta</taxon>
        <taxon>Pterygota</taxon>
        <taxon>Neoptera</taxon>
        <taxon>Paraneoptera</taxon>
        <taxon>Hemiptera</taxon>
        <taxon>Auchenorrhyncha</taxon>
        <taxon>Membracoidea</taxon>
        <taxon>Cicadellidae</taxon>
        <taxon>Cicadellinae</taxon>
        <taxon>Cicadellini</taxon>
        <taxon>Graphocephala</taxon>
    </lineage>
</organism>
<evidence type="ECO:0000256" key="3">
    <source>
        <dbReference type="ARBA" id="ARBA00022525"/>
    </source>
</evidence>
<comment type="similarity">
    <text evidence="2">Belongs to the NPC2 family.</text>
</comment>
<evidence type="ECO:0000256" key="1">
    <source>
        <dbReference type="ARBA" id="ARBA00004613"/>
    </source>
</evidence>
<name>A0A1B6MPC7_9HEMI</name>
<evidence type="ECO:0000259" key="4">
    <source>
        <dbReference type="SMART" id="SM00737"/>
    </source>
</evidence>
<sequence>LGRRYDNETEMCCLSLGVAVLLVSVSCLGHVRAVRYHTCDSSKGKVNDMYIPGCETGDVCYIPKGHTKTIHISFTPFTKTQKVVTIVHVKVGWMSVPVILDHPAACFLSCPFPLVHAAPCEYAYNMSIYSSAPKFTGRIKWELKNEIGARLACVEFQGGVR</sequence>
<evidence type="ECO:0000313" key="5">
    <source>
        <dbReference type="EMBL" id="JAT37794.1"/>
    </source>
</evidence>
<dbReference type="AlphaFoldDB" id="A0A1B6MPC7"/>
<dbReference type="Pfam" id="PF02221">
    <property type="entry name" value="E1_DerP2_DerF2"/>
    <property type="match status" value="1"/>
</dbReference>
<protein>
    <recommendedName>
        <fullName evidence="4">MD-2-related lipid-recognition domain-containing protein</fullName>
    </recommendedName>
</protein>
<feature type="domain" description="MD-2-related lipid-recognition" evidence="4">
    <location>
        <begin position="36"/>
        <end position="158"/>
    </location>
</feature>
<dbReference type="InterPro" id="IPR014756">
    <property type="entry name" value="Ig_E-set"/>
</dbReference>
<accession>A0A1B6MPC7</accession>
<dbReference type="EMBL" id="GEBQ01002183">
    <property type="protein sequence ID" value="JAT37794.1"/>
    <property type="molecule type" value="Transcribed_RNA"/>
</dbReference>
<feature type="non-terminal residue" evidence="5">
    <location>
        <position position="1"/>
    </location>
</feature>
<dbReference type="SMART" id="SM00737">
    <property type="entry name" value="ML"/>
    <property type="match status" value="1"/>
</dbReference>